<dbReference type="EC" id="2.7.1.-" evidence="5"/>
<dbReference type="InterPro" id="IPR002745">
    <property type="entry name" value="Ptrans_KptA/Tpt1"/>
</dbReference>
<dbReference type="EMBL" id="AP022213">
    <property type="protein sequence ID" value="BBT19406.1"/>
    <property type="molecule type" value="Genomic_DNA"/>
</dbReference>
<dbReference type="Proteomes" id="UP000515591">
    <property type="component" value="Chromosome"/>
</dbReference>
<evidence type="ECO:0000256" key="3">
    <source>
        <dbReference type="ARBA" id="ARBA00023027"/>
    </source>
</evidence>
<dbReference type="PANTHER" id="PTHR12684">
    <property type="entry name" value="PUTATIVE PHOSPHOTRANSFERASE"/>
    <property type="match status" value="1"/>
</dbReference>
<dbReference type="InterPro" id="IPR042081">
    <property type="entry name" value="RNA_2'-PTrans_C"/>
</dbReference>
<protein>
    <recommendedName>
        <fullName evidence="5">Probable RNA 2'-phosphotransferase</fullName>
        <ecNumber evidence="5">2.7.1.-</ecNumber>
    </recommendedName>
</protein>
<evidence type="ECO:0000256" key="1">
    <source>
        <dbReference type="ARBA" id="ARBA00009836"/>
    </source>
</evidence>
<dbReference type="Gene3D" id="3.20.170.30">
    <property type="match status" value="1"/>
</dbReference>
<evidence type="ECO:0000313" key="6">
    <source>
        <dbReference type="EMBL" id="BBT19406.1"/>
    </source>
</evidence>
<sequence>MDDTTPPRMDKRLTTLSKYLSYLLRHQPGAIGLTLDREGWADLDTLIRLARAAGQAIDREQVLEVVASNDKKRFSLSDDGQRIRAAQGHTATGVAIDYVEQVPPEHLFHGTASRFMDAIRAQGLRPGRRHHVHLSDQRDTAIAVGTRYGQPVLLRIAAARMHQAGHRFYRADNGVWLADAVPPAFFEVED</sequence>
<dbReference type="Gene3D" id="1.10.10.970">
    <property type="entry name" value="RNA 2'-phosphotransferase, Tpt1/KptA family, N-terminal domain"/>
    <property type="match status" value="1"/>
</dbReference>
<dbReference type="GO" id="GO:0000215">
    <property type="term" value="F:tRNA 2'-phosphotransferase activity"/>
    <property type="evidence" value="ECO:0007669"/>
    <property type="project" value="TreeGrafter"/>
</dbReference>
<organism evidence="6 7">
    <name type="scientific">Metapseudomonas otitidis</name>
    <dbReference type="NCBI Taxonomy" id="319939"/>
    <lineage>
        <taxon>Bacteria</taxon>
        <taxon>Pseudomonadati</taxon>
        <taxon>Pseudomonadota</taxon>
        <taxon>Gammaproteobacteria</taxon>
        <taxon>Pseudomonadales</taxon>
        <taxon>Pseudomonadaceae</taxon>
        <taxon>Metapseudomonas</taxon>
    </lineage>
</organism>
<comment type="similarity">
    <text evidence="1 5">Belongs to the KptA/TPT1 family.</text>
</comment>
<dbReference type="Pfam" id="PF01885">
    <property type="entry name" value="PTS_2-RNA"/>
    <property type="match status" value="1"/>
</dbReference>
<dbReference type="AlphaFoldDB" id="A0A6S5S4K8"/>
<dbReference type="GO" id="GO:0006388">
    <property type="term" value="P:tRNA splicing, via endonucleolytic cleavage and ligation"/>
    <property type="evidence" value="ECO:0007669"/>
    <property type="project" value="UniProtKB-UniRule"/>
</dbReference>
<dbReference type="SUPFAM" id="SSF56399">
    <property type="entry name" value="ADP-ribosylation"/>
    <property type="match status" value="1"/>
</dbReference>
<dbReference type="PANTHER" id="PTHR12684:SF2">
    <property type="entry name" value="TRNA 2'-PHOSPHOTRANSFERASE 1"/>
    <property type="match status" value="1"/>
</dbReference>
<dbReference type="GO" id="GO:0003950">
    <property type="term" value="F:NAD+ poly-ADP-ribosyltransferase activity"/>
    <property type="evidence" value="ECO:0007669"/>
    <property type="project" value="InterPro"/>
</dbReference>
<dbReference type="InterPro" id="IPR022928">
    <property type="entry name" value="RNA_2'-PTrans_KptA"/>
</dbReference>
<gene>
    <name evidence="5 6" type="primary">kptA</name>
    <name evidence="6" type="ORF">WP8S17C03_54550</name>
</gene>
<evidence type="ECO:0000313" key="7">
    <source>
        <dbReference type="Proteomes" id="UP000515591"/>
    </source>
</evidence>
<evidence type="ECO:0000256" key="5">
    <source>
        <dbReference type="HAMAP-Rule" id="MF_00299"/>
    </source>
</evidence>
<proteinExistence type="inferred from homology"/>
<comment type="function">
    <text evidence="4 5">Removes the 2'-phosphate from RNA via an intermediate in which the phosphate is ADP-ribosylated by NAD followed by a presumed transesterification to release the RNA and generate ADP-ribose 1''-2''-cyclic phosphate (APPR&gt;P). May function as an ADP-ribosylase.</text>
</comment>
<reference evidence="6 7" key="1">
    <citation type="submission" date="2019-12" db="EMBL/GenBank/DDBJ databases">
        <title>complete genome sequences of Pseudomonas otitidis str. WP8-S17-CRE-03 isolated from wastewater treatment plant effluent.</title>
        <authorList>
            <person name="Sekizuka T."/>
            <person name="Itokawa K."/>
            <person name="Yatsu K."/>
            <person name="Inamine Y."/>
            <person name="Kuroda M."/>
        </authorList>
    </citation>
    <scope>NUCLEOTIDE SEQUENCE [LARGE SCALE GENOMIC DNA]</scope>
    <source>
        <strain evidence="6 7">WP8-S17-CRE-03</strain>
    </source>
</reference>
<dbReference type="InterPro" id="IPR042080">
    <property type="entry name" value="RNA_2'-PTrans_N"/>
</dbReference>
<dbReference type="HAMAP" id="MF_00299">
    <property type="entry name" value="KptA"/>
    <property type="match status" value="1"/>
</dbReference>
<evidence type="ECO:0000256" key="4">
    <source>
        <dbReference type="ARBA" id="ARBA00025212"/>
    </source>
</evidence>
<keyword evidence="2 5" id="KW-0808">Transferase</keyword>
<accession>A0A6S5S4K8</accession>
<dbReference type="NCBIfam" id="NF002014">
    <property type="entry name" value="PRK00819.1-4"/>
    <property type="match status" value="1"/>
</dbReference>
<name>A0A6S5S4K8_9GAMM</name>
<keyword evidence="3 5" id="KW-0520">NAD</keyword>
<evidence type="ECO:0000256" key="2">
    <source>
        <dbReference type="ARBA" id="ARBA00022679"/>
    </source>
</evidence>